<feature type="region of interest" description="Disordered" evidence="1">
    <location>
        <begin position="1"/>
        <end position="26"/>
    </location>
</feature>
<feature type="compositionally biased region" description="Basic and acidic residues" evidence="1">
    <location>
        <begin position="367"/>
        <end position="378"/>
    </location>
</feature>
<dbReference type="InterPro" id="IPR040115">
    <property type="entry name" value="Lnp"/>
</dbReference>
<accession>A0A371FSU3</accession>
<dbReference type="InterPro" id="IPR019273">
    <property type="entry name" value="Lunapark_Znf"/>
</dbReference>
<protein>
    <recommendedName>
        <fullName evidence="3">Lunapark zinc ribbon domain-containing protein</fullName>
    </recommendedName>
</protein>
<feature type="transmembrane region" description="Helical" evidence="2">
    <location>
        <begin position="87"/>
        <end position="107"/>
    </location>
</feature>
<proteinExistence type="predicted"/>
<feature type="domain" description="Lunapark zinc ribbon" evidence="3">
    <location>
        <begin position="263"/>
        <end position="313"/>
    </location>
</feature>
<evidence type="ECO:0000256" key="1">
    <source>
        <dbReference type="SAM" id="MobiDB-lite"/>
    </source>
</evidence>
<feature type="region of interest" description="Disordered" evidence="1">
    <location>
        <begin position="316"/>
        <end position="378"/>
    </location>
</feature>
<dbReference type="AlphaFoldDB" id="A0A371FSU3"/>
<dbReference type="Proteomes" id="UP000257109">
    <property type="component" value="Unassembled WGS sequence"/>
</dbReference>
<evidence type="ECO:0000313" key="5">
    <source>
        <dbReference type="Proteomes" id="UP000257109"/>
    </source>
</evidence>
<dbReference type="Pfam" id="PF10058">
    <property type="entry name" value="Zn_ribbon_10"/>
    <property type="match status" value="1"/>
</dbReference>
<dbReference type="EMBL" id="QJKJ01008002">
    <property type="protein sequence ID" value="RDX81133.1"/>
    <property type="molecule type" value="Genomic_DNA"/>
</dbReference>
<feature type="compositionally biased region" description="Basic and acidic residues" evidence="1">
    <location>
        <begin position="1"/>
        <end position="11"/>
    </location>
</feature>
<comment type="caution">
    <text evidence="4">The sequence shown here is derived from an EMBL/GenBank/DDBJ whole genome shotgun (WGS) entry which is preliminary data.</text>
</comment>
<keyword evidence="2" id="KW-1133">Transmembrane helix</keyword>
<dbReference type="GO" id="GO:0071782">
    <property type="term" value="C:endoplasmic reticulum tubular network"/>
    <property type="evidence" value="ECO:0007669"/>
    <property type="project" value="TreeGrafter"/>
</dbReference>
<feature type="region of interest" description="Disordered" evidence="1">
    <location>
        <begin position="201"/>
        <end position="229"/>
    </location>
</feature>
<keyword evidence="2" id="KW-0812">Transmembrane</keyword>
<feature type="compositionally biased region" description="Polar residues" evidence="1">
    <location>
        <begin position="210"/>
        <end position="225"/>
    </location>
</feature>
<gene>
    <name evidence="4" type="ORF">CR513_38224</name>
</gene>
<evidence type="ECO:0000259" key="3">
    <source>
        <dbReference type="Pfam" id="PF10058"/>
    </source>
</evidence>
<name>A0A371FSU3_MUCPR</name>
<evidence type="ECO:0000256" key="2">
    <source>
        <dbReference type="SAM" id="Phobius"/>
    </source>
</evidence>
<dbReference type="PANTHER" id="PTHR22166">
    <property type="entry name" value="ENDOPLASMIC RETICULUM JUNCTION FORMATION PROTEIN LUNAPARK"/>
    <property type="match status" value="1"/>
</dbReference>
<evidence type="ECO:0000313" key="4">
    <source>
        <dbReference type="EMBL" id="RDX81133.1"/>
    </source>
</evidence>
<dbReference type="PANTHER" id="PTHR22166:SF12">
    <property type="entry name" value="ENDOPLASMIC RETICULUM JUNCTION FORMATION PROTEIN LUNAPARK"/>
    <property type="match status" value="1"/>
</dbReference>
<organism evidence="4 5">
    <name type="scientific">Mucuna pruriens</name>
    <name type="common">Velvet bean</name>
    <name type="synonym">Dolichos pruriens</name>
    <dbReference type="NCBI Taxonomy" id="157652"/>
    <lineage>
        <taxon>Eukaryota</taxon>
        <taxon>Viridiplantae</taxon>
        <taxon>Streptophyta</taxon>
        <taxon>Embryophyta</taxon>
        <taxon>Tracheophyta</taxon>
        <taxon>Spermatophyta</taxon>
        <taxon>Magnoliopsida</taxon>
        <taxon>eudicotyledons</taxon>
        <taxon>Gunneridae</taxon>
        <taxon>Pentapetalae</taxon>
        <taxon>rosids</taxon>
        <taxon>fabids</taxon>
        <taxon>Fabales</taxon>
        <taxon>Fabaceae</taxon>
        <taxon>Papilionoideae</taxon>
        <taxon>50 kb inversion clade</taxon>
        <taxon>NPAAA clade</taxon>
        <taxon>indigoferoid/millettioid clade</taxon>
        <taxon>Phaseoleae</taxon>
        <taxon>Mucuna</taxon>
    </lineage>
</organism>
<dbReference type="OrthoDB" id="1725934at2759"/>
<feature type="non-terminal residue" evidence="4">
    <location>
        <position position="1"/>
    </location>
</feature>
<keyword evidence="5" id="KW-1185">Reference proteome</keyword>
<reference evidence="4" key="1">
    <citation type="submission" date="2018-05" db="EMBL/GenBank/DDBJ databases">
        <title>Draft genome of Mucuna pruriens seed.</title>
        <authorList>
            <person name="Nnadi N.E."/>
            <person name="Vos R."/>
            <person name="Hasami M.H."/>
            <person name="Devisetty U.K."/>
            <person name="Aguiy J.C."/>
        </authorList>
    </citation>
    <scope>NUCLEOTIDE SEQUENCE [LARGE SCALE GENOMIC DNA]</scope>
    <source>
        <strain evidence="4">JCA_2017</strain>
    </source>
</reference>
<sequence length="378" mass="41857">MGDEKGEKKETSPGATAGNEKNEKEKKKGFISRVWNAIFRSNRDDLEKRLQYISKEENAVRQFRAVIAVGYAIMTTRSMDMNWKMRAIRVLPMFLLPALSSATYSTFVSFTKMCDRRDQKILESLRAERKAKIDELKEKTNYYITQQLIQRYDTDPAAKAAAATVLASKLGADSGLKVYVGDESSGAPTGKTKDIEVLQAGGLRNRKQVNSRSTSPGTTTPNYSDKQLVGSGKIDQTQTYDHNQLVVVEHQDPQSSTMNNGGWIGRIAALLVGEDPTQSYALICGNCHMHNGLARKEDFPFITYYCPHCHALNKPKRSDEQVSGLNSPNTVSTKTDDGEEVKNVGASAAERIIRSDNPVNTSSEIEEVSKRAISGEES</sequence>
<dbReference type="GO" id="GO:0071786">
    <property type="term" value="P:endoplasmic reticulum tubular network organization"/>
    <property type="evidence" value="ECO:0007669"/>
    <property type="project" value="InterPro"/>
</dbReference>
<keyword evidence="2" id="KW-0472">Membrane</keyword>
<feature type="compositionally biased region" description="Polar residues" evidence="1">
    <location>
        <begin position="321"/>
        <end position="333"/>
    </location>
</feature>